<gene>
    <name evidence="9" type="ordered locus">TREPR_2876</name>
</gene>
<evidence type="ECO:0000256" key="4">
    <source>
        <dbReference type="ARBA" id="ARBA00022723"/>
    </source>
</evidence>
<evidence type="ECO:0000256" key="1">
    <source>
        <dbReference type="ARBA" id="ARBA00001966"/>
    </source>
</evidence>
<dbReference type="KEGG" id="tpi:TREPR_2876"/>
<dbReference type="SFLD" id="SFLDF00285">
    <property type="entry name" value="anaerobic_Ser-type_sulfatase-m"/>
    <property type="match status" value="1"/>
</dbReference>
<dbReference type="GO" id="GO:0046872">
    <property type="term" value="F:metal ion binding"/>
    <property type="evidence" value="ECO:0007669"/>
    <property type="project" value="UniProtKB-KW"/>
</dbReference>
<dbReference type="CDD" id="cd21120">
    <property type="entry name" value="SPASM_anSME"/>
    <property type="match status" value="1"/>
</dbReference>
<organism evidence="9 10">
    <name type="scientific">Treponema primitia (strain ATCC BAA-887 / DSM 12427 / ZAS-2)</name>
    <dbReference type="NCBI Taxonomy" id="545694"/>
    <lineage>
        <taxon>Bacteria</taxon>
        <taxon>Pseudomonadati</taxon>
        <taxon>Spirochaetota</taxon>
        <taxon>Spirochaetia</taxon>
        <taxon>Spirochaetales</taxon>
        <taxon>Treponemataceae</taxon>
        <taxon>Treponema</taxon>
    </lineage>
</organism>
<reference evidence="10" key="1">
    <citation type="submission" date="2009-12" db="EMBL/GenBank/DDBJ databases">
        <title>Complete sequence of Treponema primitia strain ZAS-2.</title>
        <authorList>
            <person name="Tetu S.G."/>
            <person name="Matson E."/>
            <person name="Ren Q."/>
            <person name="Seshadri R."/>
            <person name="Elbourne L."/>
            <person name="Hassan K.A."/>
            <person name="Durkin A."/>
            <person name="Radune D."/>
            <person name="Mohamoud Y."/>
            <person name="Shay R."/>
            <person name="Jin S."/>
            <person name="Zhang X."/>
            <person name="Lucey K."/>
            <person name="Ballor N.R."/>
            <person name="Ottesen E."/>
            <person name="Rosenthal R."/>
            <person name="Allen A."/>
            <person name="Leadbetter J.R."/>
            <person name="Paulsen I.T."/>
        </authorList>
    </citation>
    <scope>NUCLEOTIDE SEQUENCE [LARGE SCALE GENOMIC DNA]</scope>
    <source>
        <strain evidence="10">ATCC BAA-887 / DSM 12427 / ZAS-2</strain>
    </source>
</reference>
<dbReference type="Pfam" id="PF04055">
    <property type="entry name" value="Radical_SAM"/>
    <property type="match status" value="1"/>
</dbReference>
<comment type="cofactor">
    <cofactor evidence="1">
        <name>[4Fe-4S] cluster</name>
        <dbReference type="ChEBI" id="CHEBI:49883"/>
    </cofactor>
</comment>
<dbReference type="InterPro" id="IPR007197">
    <property type="entry name" value="rSAM"/>
</dbReference>
<dbReference type="SUPFAM" id="SSF102114">
    <property type="entry name" value="Radical SAM enzymes"/>
    <property type="match status" value="1"/>
</dbReference>
<dbReference type="Pfam" id="PF02810">
    <property type="entry name" value="SEC-C"/>
    <property type="match status" value="1"/>
</dbReference>
<dbReference type="GO" id="GO:0016491">
    <property type="term" value="F:oxidoreductase activity"/>
    <property type="evidence" value="ECO:0007669"/>
    <property type="project" value="InterPro"/>
</dbReference>
<dbReference type="HOGENOM" id="CLU_009273_10_0_12"/>
<evidence type="ECO:0000256" key="6">
    <source>
        <dbReference type="ARBA" id="ARBA00023014"/>
    </source>
</evidence>
<dbReference type="InterPro" id="IPR058240">
    <property type="entry name" value="rSAM_sf"/>
</dbReference>
<dbReference type="PROSITE" id="PS50835">
    <property type="entry name" value="IG_LIKE"/>
    <property type="match status" value="1"/>
</dbReference>
<dbReference type="NCBIfam" id="TIGR04085">
    <property type="entry name" value="rSAM_more_4Fe4S"/>
    <property type="match status" value="1"/>
</dbReference>
<evidence type="ECO:0000313" key="9">
    <source>
        <dbReference type="EMBL" id="AEF85702.1"/>
    </source>
</evidence>
<protein>
    <submittedName>
        <fullName evidence="9">Chondroitin sulfate/heparin utilization regulation protein</fullName>
    </submittedName>
</protein>
<dbReference type="SFLD" id="SFLDG01072">
    <property type="entry name" value="dehydrogenase_like"/>
    <property type="match status" value="1"/>
</dbReference>
<dbReference type="OrthoDB" id="9808591at2"/>
<proteinExistence type="inferred from homology"/>
<dbReference type="Proteomes" id="UP000009223">
    <property type="component" value="Chromosome"/>
</dbReference>
<dbReference type="eggNOG" id="COG0641">
    <property type="taxonomic scope" value="Bacteria"/>
</dbReference>
<dbReference type="EMBL" id="CP001843">
    <property type="protein sequence ID" value="AEF85702.1"/>
    <property type="molecule type" value="Genomic_DNA"/>
</dbReference>
<dbReference type="SFLD" id="SFLDG01067">
    <property type="entry name" value="SPASM/twitch_domain_containing"/>
    <property type="match status" value="1"/>
</dbReference>
<reference evidence="9 10" key="2">
    <citation type="journal article" date="2011" name="ISME J.">
        <title>RNA-seq reveals cooperative metabolic interactions between two termite-gut spirochete species in co-culture.</title>
        <authorList>
            <person name="Rosenthal A.Z."/>
            <person name="Matson E.G."/>
            <person name="Eldar A."/>
            <person name="Leadbetter J.R."/>
        </authorList>
    </citation>
    <scope>NUCLEOTIDE SEQUENCE [LARGE SCALE GENOMIC DNA]</scope>
    <source>
        <strain evidence="10">ATCC BAA-887 / DSM 12427 / ZAS-2</strain>
    </source>
</reference>
<dbReference type="InterPro" id="IPR023867">
    <property type="entry name" value="Sulphatase_maturase_rSAM"/>
</dbReference>
<dbReference type="GO" id="GO:0051539">
    <property type="term" value="F:4 iron, 4 sulfur cluster binding"/>
    <property type="evidence" value="ECO:0007669"/>
    <property type="project" value="UniProtKB-KW"/>
</dbReference>
<dbReference type="CDD" id="cd01335">
    <property type="entry name" value="Radical_SAM"/>
    <property type="match status" value="1"/>
</dbReference>
<evidence type="ECO:0000259" key="8">
    <source>
        <dbReference type="PROSITE" id="PS50835"/>
    </source>
</evidence>
<dbReference type="InterPro" id="IPR047207">
    <property type="entry name" value="SPASM_anSME"/>
</dbReference>
<evidence type="ECO:0000256" key="2">
    <source>
        <dbReference type="ARBA" id="ARBA00022485"/>
    </source>
</evidence>
<keyword evidence="3" id="KW-0949">S-adenosyl-L-methionine</keyword>
<dbReference type="PANTHER" id="PTHR43273">
    <property type="entry name" value="ANAEROBIC SULFATASE-MATURATING ENZYME HOMOLOG ASLB-RELATED"/>
    <property type="match status" value="1"/>
</dbReference>
<name>F5YPB6_TREPZ</name>
<dbReference type="InterPro" id="IPR007110">
    <property type="entry name" value="Ig-like_dom"/>
</dbReference>
<dbReference type="Gene3D" id="3.20.20.70">
    <property type="entry name" value="Aldolase class I"/>
    <property type="match status" value="1"/>
</dbReference>
<sequence length="421" mass="46299">MGNSAPFAVMAKPVGPRCNLRCAYCYYTGDEQRSNQLGARTSRMPDSLLDLYIRKYIEASPGPVVPFTWHGGEPALAGLDFYRLAVDLQKRYLPPGWTCWNNIQTNGTLLDDEWCAFLAGAHFDVGLSLDGTVELHDRQRPDQGGKGSYARSAQAVSRLQAQGIQPDLLCTVTADTAKNPLGVYRALAELNTGWIQFIPIVRRTPDGQLTQDSVSGADYGRFLCTVLDEWSLHDLGKLDIQLFAEMSLVWSGGTASLCWMAPSCGRVLIVEQDGGVYSCDHFVNPEHRIGDLASASLDQLLALPEQRRFGNDKRDHLPGQCRSCPHLAVCNGGCPKDRFAQAANGEPGLNVLCDGLRQFYAYAERPLKQIMRLRRQGQTPAAIMAELRSEALARWKGVGRNDPCPCGSGRKAKHCCWPGPL</sequence>
<keyword evidence="2" id="KW-0004">4Fe-4S</keyword>
<dbReference type="SFLD" id="SFLDG01386">
    <property type="entry name" value="main_SPASM_domain-containing"/>
    <property type="match status" value="1"/>
</dbReference>
<dbReference type="SFLD" id="SFLDS00029">
    <property type="entry name" value="Radical_SAM"/>
    <property type="match status" value="1"/>
</dbReference>
<feature type="domain" description="Ig-like" evidence="8">
    <location>
        <begin position="199"/>
        <end position="279"/>
    </location>
</feature>
<evidence type="ECO:0000256" key="7">
    <source>
        <dbReference type="ARBA" id="ARBA00023601"/>
    </source>
</evidence>
<evidence type="ECO:0000256" key="3">
    <source>
        <dbReference type="ARBA" id="ARBA00022691"/>
    </source>
</evidence>
<keyword evidence="4" id="KW-0479">Metal-binding</keyword>
<keyword evidence="5" id="KW-0408">Iron</keyword>
<dbReference type="RefSeq" id="WP_015707367.1">
    <property type="nucleotide sequence ID" value="NC_015578.1"/>
</dbReference>
<dbReference type="InterPro" id="IPR034491">
    <property type="entry name" value="Anaerob_Ser_sulfatase-maturase"/>
</dbReference>
<accession>F5YPB6</accession>
<evidence type="ECO:0000256" key="5">
    <source>
        <dbReference type="ARBA" id="ARBA00023004"/>
    </source>
</evidence>
<evidence type="ECO:0000313" key="10">
    <source>
        <dbReference type="Proteomes" id="UP000009223"/>
    </source>
</evidence>
<dbReference type="AlphaFoldDB" id="F5YPB6"/>
<dbReference type="Pfam" id="PF13186">
    <property type="entry name" value="SPASM"/>
    <property type="match status" value="1"/>
</dbReference>
<comment type="similarity">
    <text evidence="7">Belongs to the radical SAM superfamily. Anaerobic sulfatase-maturating enzyme family.</text>
</comment>
<dbReference type="STRING" id="545694.TREPR_2876"/>
<dbReference type="PANTHER" id="PTHR43273:SF3">
    <property type="entry name" value="ANAEROBIC SULFATASE-MATURATING ENZYME HOMOLOG ASLB-RELATED"/>
    <property type="match status" value="1"/>
</dbReference>
<dbReference type="InterPro" id="IPR004027">
    <property type="entry name" value="SEC_C_motif"/>
</dbReference>
<dbReference type="SUPFAM" id="SSF103642">
    <property type="entry name" value="Sec-C motif"/>
    <property type="match status" value="1"/>
</dbReference>
<dbReference type="InterPro" id="IPR013785">
    <property type="entry name" value="Aldolase_TIM"/>
</dbReference>
<keyword evidence="6" id="KW-0411">Iron-sulfur</keyword>
<dbReference type="InterPro" id="IPR023885">
    <property type="entry name" value="4Fe4S-binding_SPASM_dom"/>
</dbReference>
<keyword evidence="10" id="KW-1185">Reference proteome</keyword>
<dbReference type="NCBIfam" id="TIGR03942">
    <property type="entry name" value="sulfatase_rSAM"/>
    <property type="match status" value="1"/>
</dbReference>